<organism evidence="1 2">
    <name type="scientific">Hominisplanchenecus faecis</name>
    <dbReference type="NCBI Taxonomy" id="2885351"/>
    <lineage>
        <taxon>Bacteria</taxon>
        <taxon>Bacillati</taxon>
        <taxon>Bacillota</taxon>
        <taxon>Clostridia</taxon>
        <taxon>Lachnospirales</taxon>
        <taxon>Lachnospiraceae</taxon>
        <taxon>Hominisplanchenecus</taxon>
    </lineage>
</organism>
<evidence type="ECO:0008006" key="3">
    <source>
        <dbReference type="Google" id="ProtNLM"/>
    </source>
</evidence>
<comment type="caution">
    <text evidence="1">The sequence shown here is derived from an EMBL/GenBank/DDBJ whole genome shotgun (WGS) entry which is preliminary data.</text>
</comment>
<reference evidence="1 2" key="1">
    <citation type="submission" date="2021-10" db="EMBL/GenBank/DDBJ databases">
        <title>Anaerobic single-cell dispensing facilitates the cultivation of human gut bacteria.</title>
        <authorList>
            <person name="Afrizal A."/>
        </authorList>
    </citation>
    <scope>NUCLEOTIDE SEQUENCE [LARGE SCALE GENOMIC DNA]</scope>
    <source>
        <strain evidence="1 2">CLA-AA-H246</strain>
    </source>
</reference>
<evidence type="ECO:0000313" key="1">
    <source>
        <dbReference type="EMBL" id="MCC2149551.1"/>
    </source>
</evidence>
<sequence length="57" mass="6783">MSKMNEIRSEVEKIKESIECERRKLDEIILSGNAEEIYRQNIKVDQLIEQYIDLAQV</sequence>
<proteinExistence type="predicted"/>
<name>A0ABS8EWG4_9FIRM</name>
<dbReference type="Proteomes" id="UP001299235">
    <property type="component" value="Unassembled WGS sequence"/>
</dbReference>
<gene>
    <name evidence="1" type="ORF">LKD42_09830</name>
</gene>
<protein>
    <recommendedName>
        <fullName evidence="3">Spo0E like sporulation regulatory protein</fullName>
    </recommendedName>
</protein>
<dbReference type="RefSeq" id="WP_022120045.1">
    <property type="nucleotide sequence ID" value="NZ_JAJEQE010000033.1"/>
</dbReference>
<accession>A0ABS8EWG4</accession>
<keyword evidence="2" id="KW-1185">Reference proteome</keyword>
<dbReference type="EMBL" id="JAJEQE010000033">
    <property type="protein sequence ID" value="MCC2149551.1"/>
    <property type="molecule type" value="Genomic_DNA"/>
</dbReference>
<evidence type="ECO:0000313" key="2">
    <source>
        <dbReference type="Proteomes" id="UP001299235"/>
    </source>
</evidence>